<dbReference type="Proteomes" id="UP000254424">
    <property type="component" value="Unassembled WGS sequence"/>
</dbReference>
<feature type="domain" description="Glycosyltransferase subfamily 4-like N-terminal" evidence="2">
    <location>
        <begin position="19"/>
        <end position="144"/>
    </location>
</feature>
<dbReference type="RefSeq" id="WP_004290803.1">
    <property type="nucleotide sequence ID" value="NZ_CABKNQ010000018.1"/>
</dbReference>
<name>A0A380YLI0_9BACE</name>
<dbReference type="STRING" id="483216.BACEGG_02482"/>
<dbReference type="Gene3D" id="3.40.50.2000">
    <property type="entry name" value="Glycogen Phosphorylase B"/>
    <property type="match status" value="2"/>
</dbReference>
<feature type="domain" description="Glycosyl transferase family 1" evidence="1">
    <location>
        <begin position="187"/>
        <end position="347"/>
    </location>
</feature>
<gene>
    <name evidence="3" type="ORF">NCTC11155_01356</name>
</gene>
<dbReference type="GO" id="GO:0004373">
    <property type="term" value="F:alpha-1,4-glucan glucosyltransferase (UDP-glucose donor) activity"/>
    <property type="evidence" value="ECO:0007669"/>
    <property type="project" value="UniProtKB-EC"/>
</dbReference>
<reference evidence="3 4" key="1">
    <citation type="submission" date="2018-06" db="EMBL/GenBank/DDBJ databases">
        <authorList>
            <consortium name="Pathogen Informatics"/>
            <person name="Doyle S."/>
        </authorList>
    </citation>
    <scope>NUCLEOTIDE SEQUENCE [LARGE SCALE GENOMIC DNA]</scope>
    <source>
        <strain evidence="3 4">NCTC11155</strain>
    </source>
</reference>
<organism evidence="3 4">
    <name type="scientific">Bacteroides eggerthii</name>
    <dbReference type="NCBI Taxonomy" id="28111"/>
    <lineage>
        <taxon>Bacteria</taxon>
        <taxon>Pseudomonadati</taxon>
        <taxon>Bacteroidota</taxon>
        <taxon>Bacteroidia</taxon>
        <taxon>Bacteroidales</taxon>
        <taxon>Bacteroidaceae</taxon>
        <taxon>Bacteroides</taxon>
    </lineage>
</organism>
<accession>A0A380YLI0</accession>
<evidence type="ECO:0000259" key="1">
    <source>
        <dbReference type="Pfam" id="PF00534"/>
    </source>
</evidence>
<dbReference type="EC" id="2.4.1.11" evidence="3"/>
<dbReference type="OrthoDB" id="9790710at2"/>
<protein>
    <submittedName>
        <fullName evidence="3">Capsular polysaccharide biosynthesis glycosyltransferase</fullName>
        <ecNumber evidence="3">2.4.1.11</ecNumber>
    </submittedName>
</protein>
<dbReference type="EMBL" id="UFSX01000001">
    <property type="protein sequence ID" value="SUV29373.1"/>
    <property type="molecule type" value="Genomic_DNA"/>
</dbReference>
<evidence type="ECO:0000313" key="3">
    <source>
        <dbReference type="EMBL" id="SUV29373.1"/>
    </source>
</evidence>
<dbReference type="InterPro" id="IPR001296">
    <property type="entry name" value="Glyco_trans_1"/>
</dbReference>
<dbReference type="GeneID" id="93071266"/>
<dbReference type="AlphaFoldDB" id="A0A380YLI0"/>
<dbReference type="CDD" id="cd03808">
    <property type="entry name" value="GT4_CapM-like"/>
    <property type="match status" value="1"/>
</dbReference>
<keyword evidence="3" id="KW-0328">Glycosyltransferase</keyword>
<dbReference type="PANTHER" id="PTHR12526:SF638">
    <property type="entry name" value="SPORE COAT PROTEIN SA"/>
    <property type="match status" value="1"/>
</dbReference>
<proteinExistence type="predicted"/>
<dbReference type="Pfam" id="PF00534">
    <property type="entry name" value="Glycos_transf_1"/>
    <property type="match status" value="1"/>
</dbReference>
<sequence>MKLIFSDNNLWSLLHFRGKIIKGLKNAGHEIIIVAPYEDIDEDTLLYGVEYVYPKLDRTNQGLINEAIYIKDLYRIYKKYKPEFIFHYTTKPVLYGSIIARLLSIPSVGMLAGTGELFGSKKKFKYCVALLLMRLSLSFAKKILLLNSEDEQTLISERFVNPSQVIVLDGGEGVDTEYYCPDTEYKPNHHRKFIMVARVLYDKGYYEYVEVAKRIKQHYPESEFLLLGYLDTNHPHKVPRSVVLKDQKCGYIKYLGTVTDIPSILGKCDCFVLPSFYNEGMNRSLMEAISMGKVIVTTNNKGCRDMVINNENGYLVKPKDVESLYDAIFSICNLSDEKMLEMGRKSRELAVRRFSIDKVMLKYLQLIND</sequence>
<dbReference type="PANTHER" id="PTHR12526">
    <property type="entry name" value="GLYCOSYLTRANSFERASE"/>
    <property type="match status" value="1"/>
</dbReference>
<keyword evidence="3" id="KW-0808">Transferase</keyword>
<dbReference type="SUPFAM" id="SSF53756">
    <property type="entry name" value="UDP-Glycosyltransferase/glycogen phosphorylase"/>
    <property type="match status" value="1"/>
</dbReference>
<dbReference type="Pfam" id="PF13477">
    <property type="entry name" value="Glyco_trans_4_2"/>
    <property type="match status" value="1"/>
</dbReference>
<dbReference type="InterPro" id="IPR028098">
    <property type="entry name" value="Glyco_trans_4-like_N"/>
</dbReference>
<evidence type="ECO:0000313" key="4">
    <source>
        <dbReference type="Proteomes" id="UP000254424"/>
    </source>
</evidence>
<evidence type="ECO:0000259" key="2">
    <source>
        <dbReference type="Pfam" id="PF13477"/>
    </source>
</evidence>